<dbReference type="InterPro" id="IPR012319">
    <property type="entry name" value="FPG_cat"/>
</dbReference>
<keyword evidence="11 15" id="KW-0456">Lyase</keyword>
<dbReference type="InterPro" id="IPR035937">
    <property type="entry name" value="FPG_N"/>
</dbReference>
<dbReference type="GO" id="GO:0034039">
    <property type="term" value="F:8-oxo-7,8-dihydroguanine DNA N-glycosylase activity"/>
    <property type="evidence" value="ECO:0007669"/>
    <property type="project" value="TreeGrafter"/>
</dbReference>
<comment type="subunit">
    <text evidence="3 15">Monomer.</text>
</comment>
<dbReference type="Pfam" id="PF06827">
    <property type="entry name" value="zf-FPG_IleRS"/>
    <property type="match status" value="1"/>
</dbReference>
<sequence>MPELPEVETVRRVIEPQIKGRKIVSIEIGNQQVIGYPDAKAFCTSVCGQTVAGMSRRGKFLCIFFEKNDRMVLHLRMTGCLLVTPPDYEKAKHTHAVFDLDDGSQLRYIDPRRFGRLWFLKWDEEDTITGIHRLGPEPFDAGLTGEYLQIRFSTRKKTIKECLLDQSLLAGIGNIYADEILFASGIFPGRTAKSLTAQECGRLADHIPRILTDFIEKNDISAEDYLSARGMEYRNAPYLQVYGRQKEPCPICGRPLEKMVLAGRSSVFCPSCQKKEPQL</sequence>
<dbReference type="EC" id="3.2.2.23" evidence="15"/>
<dbReference type="GO" id="GO:0140078">
    <property type="term" value="F:class I DNA-(apurinic or apyrimidinic site) endonuclease activity"/>
    <property type="evidence" value="ECO:0007669"/>
    <property type="project" value="UniProtKB-EC"/>
</dbReference>
<evidence type="ECO:0000256" key="5">
    <source>
        <dbReference type="ARBA" id="ARBA00022763"/>
    </source>
</evidence>
<evidence type="ECO:0000313" key="18">
    <source>
        <dbReference type="EMBL" id="MCU7380554.1"/>
    </source>
</evidence>
<feature type="active site" description="Proton donor; for delta-elimination activity" evidence="15">
    <location>
        <position position="264"/>
    </location>
</feature>
<feature type="domain" description="FPG-type" evidence="16">
    <location>
        <begin position="240"/>
        <end position="274"/>
    </location>
</feature>
<dbReference type="PROSITE" id="PS01242">
    <property type="entry name" value="ZF_FPG_1"/>
    <property type="match status" value="1"/>
</dbReference>
<accession>A0A9J6QYL6</accession>
<feature type="binding site" evidence="15">
    <location>
        <position position="112"/>
    </location>
    <ligand>
        <name>DNA</name>
        <dbReference type="ChEBI" id="CHEBI:16991"/>
    </ligand>
</feature>
<evidence type="ECO:0000256" key="1">
    <source>
        <dbReference type="ARBA" id="ARBA00001668"/>
    </source>
</evidence>
<dbReference type="InterPro" id="IPR010663">
    <property type="entry name" value="Znf_FPG/IleRS"/>
</dbReference>
<dbReference type="InterPro" id="IPR010979">
    <property type="entry name" value="Ribosomal_uS13-like_H2TH"/>
</dbReference>
<keyword evidence="7 15" id="KW-0378">Hydrolase</keyword>
<feature type="active site" description="Proton donor" evidence="15">
    <location>
        <position position="3"/>
    </location>
</feature>
<keyword evidence="8 15" id="KW-0862">Zinc</keyword>
<dbReference type="Gene3D" id="3.20.190.10">
    <property type="entry name" value="MutM-like, N-terminal"/>
    <property type="match status" value="1"/>
</dbReference>
<evidence type="ECO:0000256" key="8">
    <source>
        <dbReference type="ARBA" id="ARBA00022833"/>
    </source>
</evidence>
<proteinExistence type="inferred from homology"/>
<dbReference type="InterPro" id="IPR015886">
    <property type="entry name" value="H2TH_FPG"/>
</dbReference>
<dbReference type="GO" id="GO:0003684">
    <property type="term" value="F:damaged DNA binding"/>
    <property type="evidence" value="ECO:0007669"/>
    <property type="project" value="InterPro"/>
</dbReference>
<dbReference type="GO" id="GO:0006284">
    <property type="term" value="P:base-excision repair"/>
    <property type="evidence" value="ECO:0007669"/>
    <property type="project" value="InterPro"/>
</dbReference>
<dbReference type="AlphaFoldDB" id="A0A9J6QYL6"/>
<evidence type="ECO:0000256" key="9">
    <source>
        <dbReference type="ARBA" id="ARBA00023125"/>
    </source>
</evidence>
<dbReference type="InterPro" id="IPR000214">
    <property type="entry name" value="Znf_DNA_glyclase/AP_lyase"/>
</dbReference>
<dbReference type="Gene3D" id="1.10.8.50">
    <property type="match status" value="1"/>
</dbReference>
<comment type="catalytic activity">
    <reaction evidence="1 15">
        <text>Hydrolysis of DNA containing ring-opened 7-methylguanine residues, releasing 2,6-diamino-4-hydroxy-5-(N-methyl)formamidopyrimidine.</text>
        <dbReference type="EC" id="3.2.2.23"/>
    </reaction>
</comment>
<comment type="caution">
    <text evidence="18">The sequence shown here is derived from an EMBL/GenBank/DDBJ whole genome shotgun (WGS) entry which is preliminary data.</text>
</comment>
<dbReference type="InterPro" id="IPR015887">
    <property type="entry name" value="DNA_glyclase_Znf_dom_DNA_BS"/>
</dbReference>
<evidence type="ECO:0000256" key="3">
    <source>
        <dbReference type="ARBA" id="ARBA00011245"/>
    </source>
</evidence>
<dbReference type="NCBIfam" id="TIGR00577">
    <property type="entry name" value="fpg"/>
    <property type="match status" value="1"/>
</dbReference>
<dbReference type="HAMAP" id="MF_00103">
    <property type="entry name" value="Fapy_DNA_glycosyl"/>
    <property type="match status" value="1"/>
</dbReference>
<keyword evidence="19" id="KW-1185">Reference proteome</keyword>
<dbReference type="Pfam" id="PF01149">
    <property type="entry name" value="Fapy_DNA_glyco"/>
    <property type="match status" value="1"/>
</dbReference>
<keyword evidence="13 15" id="KW-0326">Glycosidase</keyword>
<feature type="domain" description="Formamidopyrimidine-DNA glycosylase catalytic" evidence="17">
    <location>
        <begin position="2"/>
        <end position="115"/>
    </location>
</feature>
<evidence type="ECO:0000256" key="11">
    <source>
        <dbReference type="ARBA" id="ARBA00023239"/>
    </source>
</evidence>
<comment type="similarity">
    <text evidence="2 15">Belongs to the FPG family.</text>
</comment>
<dbReference type="SUPFAM" id="SSF81624">
    <property type="entry name" value="N-terminal domain of MutM-like DNA repair proteins"/>
    <property type="match status" value="1"/>
</dbReference>
<evidence type="ECO:0000259" key="16">
    <source>
        <dbReference type="PROSITE" id="PS51066"/>
    </source>
</evidence>
<keyword evidence="10 15" id="KW-0234">DNA repair</keyword>
<keyword evidence="4 15" id="KW-0479">Metal-binding</keyword>
<dbReference type="InterPro" id="IPR020629">
    <property type="entry name" value="FPG_Glyclase"/>
</dbReference>
<keyword evidence="5 15" id="KW-0227">DNA damage</keyword>
<dbReference type="SMART" id="SM01232">
    <property type="entry name" value="H2TH"/>
    <property type="match status" value="1"/>
</dbReference>
<comment type="function">
    <text evidence="15">Involved in base excision repair of DNA damaged by oxidation or by mutagenic agents. Acts as DNA glycosylase that recognizes and removes damaged bases. Has a preference for oxidized purines, such as 7,8-dihydro-8-oxoguanine (8-oxoG). Has AP (apurinic/apyrimidinic) lyase activity and introduces nicks in the DNA strand. Cleaves the DNA backbone by beta-delta elimination to generate a single-strand break at the site of the removed base with both 3'- and 5'-phosphates.</text>
</comment>
<dbReference type="RefSeq" id="WP_253019359.1">
    <property type="nucleotide sequence ID" value="NZ_JAOSHN010000011.1"/>
</dbReference>
<evidence type="ECO:0000256" key="6">
    <source>
        <dbReference type="ARBA" id="ARBA00022771"/>
    </source>
</evidence>
<feature type="active site" description="Schiff-base intermediate with DNA" evidence="15">
    <location>
        <position position="2"/>
    </location>
</feature>
<dbReference type="SUPFAM" id="SSF57716">
    <property type="entry name" value="Glucocorticoid receptor-like (DNA-binding domain)"/>
    <property type="match status" value="1"/>
</dbReference>
<dbReference type="Proteomes" id="UP001065549">
    <property type="component" value="Unassembled WGS sequence"/>
</dbReference>
<dbReference type="PANTHER" id="PTHR22993">
    <property type="entry name" value="FORMAMIDOPYRIMIDINE-DNA GLYCOSYLASE"/>
    <property type="match status" value="1"/>
</dbReference>
<reference evidence="18" key="1">
    <citation type="submission" date="2022-09" db="EMBL/GenBank/DDBJ databases">
        <title>Culturomic study of gut microbiota in children with autism spectrum disorder.</title>
        <authorList>
            <person name="Efimov B.A."/>
            <person name="Chaplin A.V."/>
            <person name="Sokolova S.R."/>
            <person name="Pikina A.P."/>
            <person name="Korzhanova M."/>
            <person name="Belova V."/>
            <person name="Korostin D."/>
        </authorList>
    </citation>
    <scope>NUCLEOTIDE SEQUENCE</scope>
    <source>
        <strain evidence="18">ASD5510</strain>
    </source>
</reference>
<dbReference type="PROSITE" id="PS51066">
    <property type="entry name" value="ZF_FPG_2"/>
    <property type="match status" value="1"/>
</dbReference>
<dbReference type="CDD" id="cd08966">
    <property type="entry name" value="EcFpg-like_N"/>
    <property type="match status" value="1"/>
</dbReference>
<gene>
    <name evidence="15 18" type="primary">mutM</name>
    <name evidence="15" type="synonym">fpg</name>
    <name evidence="18" type="ORF">OBO34_19775</name>
</gene>
<comment type="catalytic activity">
    <reaction evidence="14 15">
        <text>2'-deoxyribonucleotide-(2'-deoxyribose 5'-phosphate)-2'-deoxyribonucleotide-DNA = a 3'-end 2'-deoxyribonucleotide-(2,3-dehydro-2,3-deoxyribose 5'-phosphate)-DNA + a 5'-end 5'-phospho-2'-deoxyribonucleoside-DNA + H(+)</text>
        <dbReference type="Rhea" id="RHEA:66592"/>
        <dbReference type="Rhea" id="RHEA-COMP:13180"/>
        <dbReference type="Rhea" id="RHEA-COMP:16897"/>
        <dbReference type="Rhea" id="RHEA-COMP:17067"/>
        <dbReference type="ChEBI" id="CHEBI:15378"/>
        <dbReference type="ChEBI" id="CHEBI:136412"/>
        <dbReference type="ChEBI" id="CHEBI:157695"/>
        <dbReference type="ChEBI" id="CHEBI:167181"/>
        <dbReference type="EC" id="4.2.99.18"/>
    </reaction>
</comment>
<evidence type="ECO:0000256" key="14">
    <source>
        <dbReference type="ARBA" id="ARBA00044632"/>
    </source>
</evidence>
<dbReference type="NCBIfam" id="NF002211">
    <property type="entry name" value="PRK01103.1"/>
    <property type="match status" value="1"/>
</dbReference>
<dbReference type="PANTHER" id="PTHR22993:SF9">
    <property type="entry name" value="FORMAMIDOPYRIMIDINE-DNA GLYCOSYLASE"/>
    <property type="match status" value="1"/>
</dbReference>
<feature type="binding site" evidence="15">
    <location>
        <position position="93"/>
    </location>
    <ligand>
        <name>DNA</name>
        <dbReference type="ChEBI" id="CHEBI:16991"/>
    </ligand>
</feature>
<dbReference type="Pfam" id="PF06831">
    <property type="entry name" value="H2TH"/>
    <property type="match status" value="1"/>
</dbReference>
<evidence type="ECO:0000313" key="19">
    <source>
        <dbReference type="Proteomes" id="UP001065549"/>
    </source>
</evidence>
<dbReference type="SMART" id="SM00898">
    <property type="entry name" value="Fapy_DNA_glyco"/>
    <property type="match status" value="1"/>
</dbReference>
<dbReference type="PROSITE" id="PS51068">
    <property type="entry name" value="FPG_CAT"/>
    <property type="match status" value="1"/>
</dbReference>
<feature type="binding site" evidence="15">
    <location>
        <position position="155"/>
    </location>
    <ligand>
        <name>DNA</name>
        <dbReference type="ChEBI" id="CHEBI:16991"/>
    </ligand>
</feature>
<evidence type="ECO:0000256" key="12">
    <source>
        <dbReference type="ARBA" id="ARBA00023268"/>
    </source>
</evidence>
<evidence type="ECO:0000256" key="15">
    <source>
        <dbReference type="HAMAP-Rule" id="MF_00103"/>
    </source>
</evidence>
<feature type="active site" description="Proton donor; for beta-elimination activity" evidence="15">
    <location>
        <position position="59"/>
    </location>
</feature>
<evidence type="ECO:0000256" key="2">
    <source>
        <dbReference type="ARBA" id="ARBA00009409"/>
    </source>
</evidence>
<dbReference type="GO" id="GO:0003690">
    <property type="term" value="F:double-stranded DNA binding"/>
    <property type="evidence" value="ECO:0007669"/>
    <property type="project" value="UniProtKB-ARBA"/>
</dbReference>
<evidence type="ECO:0000256" key="10">
    <source>
        <dbReference type="ARBA" id="ARBA00023204"/>
    </source>
</evidence>
<evidence type="ECO:0000256" key="13">
    <source>
        <dbReference type="ARBA" id="ARBA00023295"/>
    </source>
</evidence>
<comment type="cofactor">
    <cofactor evidence="15">
        <name>Zn(2+)</name>
        <dbReference type="ChEBI" id="CHEBI:29105"/>
    </cofactor>
    <text evidence="15">Binds 1 zinc ion per subunit.</text>
</comment>
<evidence type="ECO:0000256" key="7">
    <source>
        <dbReference type="ARBA" id="ARBA00022801"/>
    </source>
</evidence>
<protein>
    <recommendedName>
        <fullName evidence="15">Formamidopyrimidine-DNA glycosylase</fullName>
        <shortName evidence="15">Fapy-DNA glycosylase</shortName>
        <ecNumber evidence="15">3.2.2.23</ecNumber>
    </recommendedName>
    <alternativeName>
        <fullName evidence="15">DNA-(apurinic or apyrimidinic site) lyase MutM</fullName>
        <shortName evidence="15">AP lyase MutM</shortName>
        <ecNumber evidence="15">4.2.99.18</ecNumber>
    </alternativeName>
</protein>
<keyword evidence="9 15" id="KW-0238">DNA-binding</keyword>
<evidence type="ECO:0000256" key="4">
    <source>
        <dbReference type="ARBA" id="ARBA00022723"/>
    </source>
</evidence>
<name>A0A9J6QYL6_9FIRM</name>
<evidence type="ECO:0000259" key="17">
    <source>
        <dbReference type="PROSITE" id="PS51068"/>
    </source>
</evidence>
<keyword evidence="6 15" id="KW-0863">Zinc-finger</keyword>
<keyword evidence="12 15" id="KW-0511">Multifunctional enzyme</keyword>
<dbReference type="FunFam" id="1.10.8.50:FF:000003">
    <property type="entry name" value="Formamidopyrimidine-DNA glycosylase"/>
    <property type="match status" value="1"/>
</dbReference>
<dbReference type="SUPFAM" id="SSF46946">
    <property type="entry name" value="S13-like H2TH domain"/>
    <property type="match status" value="1"/>
</dbReference>
<dbReference type="GO" id="GO:0008270">
    <property type="term" value="F:zinc ion binding"/>
    <property type="evidence" value="ECO:0007669"/>
    <property type="project" value="UniProtKB-UniRule"/>
</dbReference>
<dbReference type="EMBL" id="JAOSHN010000011">
    <property type="protein sequence ID" value="MCU7380554.1"/>
    <property type="molecule type" value="Genomic_DNA"/>
</dbReference>
<dbReference type="EC" id="4.2.99.18" evidence="15"/>
<organism evidence="18 19">
    <name type="scientific">Hominibacterium faecale</name>
    <dbReference type="NCBI Taxonomy" id="2839743"/>
    <lineage>
        <taxon>Bacteria</taxon>
        <taxon>Bacillati</taxon>
        <taxon>Bacillota</taxon>
        <taxon>Clostridia</taxon>
        <taxon>Peptostreptococcales</taxon>
        <taxon>Anaerovoracaceae</taxon>
        <taxon>Hominibacterium</taxon>
    </lineage>
</organism>